<dbReference type="Proteomes" id="UP000290433">
    <property type="component" value="Unassembled WGS sequence"/>
</dbReference>
<dbReference type="GO" id="GO:0016798">
    <property type="term" value="F:hydrolase activity, acting on glycosyl bonds"/>
    <property type="evidence" value="ECO:0007669"/>
    <property type="project" value="UniProtKB-KW"/>
</dbReference>
<protein>
    <submittedName>
        <fullName evidence="1">Putative beta-glycosidase</fullName>
    </submittedName>
</protein>
<gene>
    <name evidence="1" type="ORF">NU08_1882</name>
</gene>
<keyword evidence="1" id="KW-0378">Hydrolase</keyword>
<dbReference type="InterPro" id="IPR017853">
    <property type="entry name" value="GH"/>
</dbReference>
<dbReference type="EMBL" id="JUIV01000005">
    <property type="protein sequence ID" value="RYJ39044.1"/>
    <property type="molecule type" value="Genomic_DNA"/>
</dbReference>
<dbReference type="Gene3D" id="3.20.20.80">
    <property type="entry name" value="Glycosidases"/>
    <property type="match status" value="1"/>
</dbReference>
<name>A0A444VZT6_9FLAO</name>
<accession>A0A444VZT6</accession>
<dbReference type="AlphaFoldDB" id="A0A444VZT6"/>
<keyword evidence="1" id="KW-0326">Glycosidase</keyword>
<reference evidence="1 2" key="1">
    <citation type="submission" date="2014-12" db="EMBL/GenBank/DDBJ databases">
        <title>Genome sequence of Flavobacterium anhuiense RCM74.</title>
        <authorList>
            <person name="Kim J.F."/>
            <person name="Song J.Y."/>
            <person name="Kwak M.-J."/>
            <person name="Lee S.-W."/>
        </authorList>
    </citation>
    <scope>NUCLEOTIDE SEQUENCE [LARGE SCALE GENOMIC DNA]</scope>
    <source>
        <strain evidence="1 2">RCM74</strain>
    </source>
</reference>
<comment type="caution">
    <text evidence="1">The sequence shown here is derived from an EMBL/GenBank/DDBJ whole genome shotgun (WGS) entry which is preliminary data.</text>
</comment>
<dbReference type="SUPFAM" id="SSF51445">
    <property type="entry name" value="(Trans)glycosidases"/>
    <property type="match status" value="1"/>
</dbReference>
<organism evidence="1 2">
    <name type="scientific">Flavobacterium anhuiense</name>
    <dbReference type="NCBI Taxonomy" id="459526"/>
    <lineage>
        <taxon>Bacteria</taxon>
        <taxon>Pseudomonadati</taxon>
        <taxon>Bacteroidota</taxon>
        <taxon>Flavobacteriia</taxon>
        <taxon>Flavobacteriales</taxon>
        <taxon>Flavobacteriaceae</taxon>
        <taxon>Flavobacterium</taxon>
    </lineage>
</organism>
<proteinExistence type="predicted"/>
<sequence length="407" mass="47509">MIPFHKEQLFKKNKIEMKKVKLCLTFMLAGLVLLSCNNKKSNPEENKSETASIEKREIWTKDQANKWYAEQPWLVGANYSPSTAINQLEMWQEDTFDPKRIDQELGWAENLGMNVMRVYLHDLLHQQDAEGLYKRMDQFLEIADKHHIKTLFVLFDSCWDPFPALGKQRAPKPHTHNSGWVQAPGQKALQDKTQYPRLEKYVKETVSHFKDDKRILGWDVWNEPDNMTGPSYEKVEIKNKVDLVLPLLKDVFVWARSSNPSQPLTSGVWVGDWSDEAKMKPMHKMQIEQSDIVSFHNYDKPADFERVVKQLQRYGKPLICTEYMARPNGSTFEGFLPIARKYNVGMINWGFVDGKTQTKYAWDSWTKTYTAEPKLWFHEVLHTDGTPYIKAETDLIKKMTAEANKKN</sequence>
<evidence type="ECO:0000313" key="1">
    <source>
        <dbReference type="EMBL" id="RYJ39044.1"/>
    </source>
</evidence>
<evidence type="ECO:0000313" key="2">
    <source>
        <dbReference type="Proteomes" id="UP000290433"/>
    </source>
</evidence>